<name>A0A7S3JAL1_9SPIT</name>
<accession>A0A7S3JAL1</accession>
<dbReference type="AlphaFoldDB" id="A0A7S3JAL1"/>
<evidence type="ECO:0000313" key="2">
    <source>
        <dbReference type="EMBL" id="CAE0348558.1"/>
    </source>
</evidence>
<gene>
    <name evidence="2" type="ORF">EHAR0213_LOCUS7469</name>
</gene>
<evidence type="ECO:0000256" key="1">
    <source>
        <dbReference type="SAM" id="MobiDB-lite"/>
    </source>
</evidence>
<protein>
    <submittedName>
        <fullName evidence="2">Uncharacterized protein</fullName>
    </submittedName>
</protein>
<feature type="region of interest" description="Disordered" evidence="1">
    <location>
        <begin position="90"/>
        <end position="110"/>
    </location>
</feature>
<proteinExistence type="predicted"/>
<feature type="compositionally biased region" description="Basic and acidic residues" evidence="1">
    <location>
        <begin position="101"/>
        <end position="110"/>
    </location>
</feature>
<dbReference type="EMBL" id="HBII01017631">
    <property type="protein sequence ID" value="CAE0348558.1"/>
    <property type="molecule type" value="Transcribed_RNA"/>
</dbReference>
<organism evidence="2">
    <name type="scientific">Euplotes harpa</name>
    <dbReference type="NCBI Taxonomy" id="151035"/>
    <lineage>
        <taxon>Eukaryota</taxon>
        <taxon>Sar</taxon>
        <taxon>Alveolata</taxon>
        <taxon>Ciliophora</taxon>
        <taxon>Intramacronucleata</taxon>
        <taxon>Spirotrichea</taxon>
        <taxon>Hypotrichia</taxon>
        <taxon>Euplotida</taxon>
        <taxon>Euplotidae</taxon>
        <taxon>Euplotes</taxon>
    </lineage>
</organism>
<reference evidence="2" key="1">
    <citation type="submission" date="2021-01" db="EMBL/GenBank/DDBJ databases">
        <authorList>
            <person name="Corre E."/>
            <person name="Pelletier E."/>
            <person name="Niang G."/>
            <person name="Scheremetjew M."/>
            <person name="Finn R."/>
            <person name="Kale V."/>
            <person name="Holt S."/>
            <person name="Cochrane G."/>
            <person name="Meng A."/>
            <person name="Brown T."/>
            <person name="Cohen L."/>
        </authorList>
    </citation>
    <scope>NUCLEOTIDE SEQUENCE</scope>
    <source>
        <strain evidence="2">FSP1.4</strain>
    </source>
</reference>
<sequence length="125" mass="14106">MGGMGTNMNSGLGAGMNSGLGQGLGMSSPYQLNSMSKFIKLENCQGMMNLDFVPQMDHAHRVADMRFMGNVSRPELMFNCDSRNYNPQLLYESDNSDEESKEMGNKREDELFLHPYSSMFRRKDA</sequence>